<sequence>MMRSFLTTLAFLTTPLVAEPVQLSGIYPQLAMFNNEGECGTGAVVPWADRLWVVTYAPHAPKGSSDKLYEITPDLEQIVRPESIGGTPANRMIHRESNQLFIGPYAVSAEGKVRAIPYSKMFGRPTGNARHLTDPSGKIYYASMEEALYEVDVKTLEVTELFRDEAAKGGHKANLPGYHGKGLYSSQGLLVYANNGEYGGAAQSLPETSSGVLATWDGKASGFDVVRRNQFTEVTGPGGIYGNSSSKDPIWTMGWDHRSLILMLLDGDQWQSFRLPKGSHSYDGAHGWNTEWPRIREIGEGDKLLATMHGTFWTFPKTFSAKNTAGIAPRSNYLKVIGDFARWNDRIVFGCDDTAKAEFLNKRKAKGEIAAPQSQSNLWFTEPDQLDHLGPVIGRGALWVREDVKSGTTSDPFLISGYARKGLHLASASKSAIALEVDEDGTGSWKKVREIEHAGGCQWIDLSGLKGTWLRLIPSAELSQATASFAFSNSDERSSSPDPIFNGLASADEKNVTGGLVRAREGNKRTLAFAAMGPDARNIGCYELQADLTLSPADDKLLAHTNEHTKIPVGVISSDAASVVFVDDNGKRWRLPKGDAAFDQAGPLGDSRAAREVATERDLFNAHGTFYELPANNAGGFAKLRPVTTHNRRIHDFCSYRGLFIMTGVGAEASQENQHLIHSADGKAVLWAGAIDDIWKMGKPRGQGGPWKDSAVTAGAVSDPYLMTAYDKKSLTLASDQDATITAEIDISGDGNWVTYQSFKVTVGKPLAHEFPDAFSAYWIRFTSDKGAKVTAQLDYR</sequence>
<feature type="chain" id="PRO_5047372316" evidence="1">
    <location>
        <begin position="19"/>
        <end position="797"/>
    </location>
</feature>
<organism evidence="2 3">
    <name type="scientific">Luteolibacter arcticus</name>
    <dbReference type="NCBI Taxonomy" id="1581411"/>
    <lineage>
        <taxon>Bacteria</taxon>
        <taxon>Pseudomonadati</taxon>
        <taxon>Verrucomicrobiota</taxon>
        <taxon>Verrucomicrobiia</taxon>
        <taxon>Verrucomicrobiales</taxon>
        <taxon>Verrucomicrobiaceae</taxon>
        <taxon>Luteolibacter</taxon>
    </lineage>
</organism>
<proteinExistence type="predicted"/>
<dbReference type="Proteomes" id="UP001320876">
    <property type="component" value="Unassembled WGS sequence"/>
</dbReference>
<protein>
    <submittedName>
        <fullName evidence="2">Uncharacterized protein</fullName>
    </submittedName>
</protein>
<dbReference type="EMBL" id="JAPDDT010000002">
    <property type="protein sequence ID" value="MCW1922073.1"/>
    <property type="molecule type" value="Genomic_DNA"/>
</dbReference>
<accession>A0ABT3GEM6</accession>
<keyword evidence="3" id="KW-1185">Reference proteome</keyword>
<keyword evidence="1" id="KW-0732">Signal</keyword>
<name>A0ABT3GEM6_9BACT</name>
<reference evidence="2 3" key="1">
    <citation type="submission" date="2022-10" db="EMBL/GenBank/DDBJ databases">
        <title>Luteolibacter arcticus strain CCTCC AB 2014275, whole genome shotgun sequencing project.</title>
        <authorList>
            <person name="Zhao G."/>
            <person name="Shen L."/>
        </authorList>
    </citation>
    <scope>NUCLEOTIDE SEQUENCE [LARGE SCALE GENOMIC DNA]</scope>
    <source>
        <strain evidence="2 3">CCTCC AB 2014275</strain>
    </source>
</reference>
<evidence type="ECO:0000256" key="1">
    <source>
        <dbReference type="SAM" id="SignalP"/>
    </source>
</evidence>
<evidence type="ECO:0000313" key="2">
    <source>
        <dbReference type="EMBL" id="MCW1922073.1"/>
    </source>
</evidence>
<gene>
    <name evidence="2" type="ORF">OKA05_05880</name>
</gene>
<evidence type="ECO:0000313" key="3">
    <source>
        <dbReference type="Proteomes" id="UP001320876"/>
    </source>
</evidence>
<feature type="signal peptide" evidence="1">
    <location>
        <begin position="1"/>
        <end position="18"/>
    </location>
</feature>
<dbReference type="RefSeq" id="WP_264486183.1">
    <property type="nucleotide sequence ID" value="NZ_JAPDDT010000002.1"/>
</dbReference>
<comment type="caution">
    <text evidence="2">The sequence shown here is derived from an EMBL/GenBank/DDBJ whole genome shotgun (WGS) entry which is preliminary data.</text>
</comment>